<feature type="compositionally biased region" description="Pro residues" evidence="5">
    <location>
        <begin position="89"/>
        <end position="110"/>
    </location>
</feature>
<keyword evidence="7" id="KW-0131">Cell cycle</keyword>
<name>A0A6J4K2L0_9BACT</name>
<dbReference type="GO" id="GO:0016887">
    <property type="term" value="F:ATP hydrolysis activity"/>
    <property type="evidence" value="ECO:0007669"/>
    <property type="project" value="InterPro"/>
</dbReference>
<accession>A0A6J4K2L0</accession>
<evidence type="ECO:0000256" key="4">
    <source>
        <dbReference type="RuleBase" id="RU003651"/>
    </source>
</evidence>
<sequence length="445" mass="48728">MTPDPSIIAALSAAVQADAENIPLRLHLAGLLIAAGRPAEALEQCASVLGRQPDHLEALRVAAEAADAVGDRPRAEGYRRLYTALGGSAPPPGDAPFPPAGRAAVPPPSLPDLSASPFPELDSDIPFSGEPPPDESDRVKLRQGRGDGDKDDTMWEAEKPDITLADVAGMDEVKRRLNVAFLAPMKNPEMRKMYGKSLRGGLLLYGPPGCGKTFIARATAGELGARFVSVGLSDVLDMYLGQSERNLHEIFETARRNRPCVLFFDEIDALGRKRSLMRESAGRDVVNQLLAEMDTVGADNEGVFVLAATNHPWDVDTALRRPGRLDRTLLVLPPDAPAREAMLRYHSRERPLENIDWNWLAGRTEHYSGADLAHLCESAAETAMEESLQRGRARPIGMNDFKKALKEIRPSVRPWFDTARNYALFANEGGVYDDLLNYLRAQRLL</sequence>
<dbReference type="InterPro" id="IPR050168">
    <property type="entry name" value="AAA_ATPase_domain"/>
</dbReference>
<gene>
    <name evidence="7" type="ORF">AVDCRST_MAG63-4612</name>
</gene>
<evidence type="ECO:0000256" key="2">
    <source>
        <dbReference type="ARBA" id="ARBA00022840"/>
    </source>
</evidence>
<organism evidence="7">
    <name type="scientific">uncultured Armatimonadetes bacterium</name>
    <dbReference type="NCBI Taxonomy" id="157466"/>
    <lineage>
        <taxon>Bacteria</taxon>
        <taxon>Bacillati</taxon>
        <taxon>Armatimonadota</taxon>
        <taxon>environmental samples</taxon>
    </lineage>
</organism>
<dbReference type="PANTHER" id="PTHR23077:SF171">
    <property type="entry name" value="NUCLEAR VALOSIN-CONTAINING PROTEIN-LIKE"/>
    <property type="match status" value="1"/>
</dbReference>
<dbReference type="Gene3D" id="1.25.40.10">
    <property type="entry name" value="Tetratricopeptide repeat domain"/>
    <property type="match status" value="1"/>
</dbReference>
<evidence type="ECO:0000256" key="1">
    <source>
        <dbReference type="ARBA" id="ARBA00022741"/>
    </source>
</evidence>
<dbReference type="AlphaFoldDB" id="A0A6J4K2L0"/>
<feature type="region of interest" description="Disordered" evidence="5">
    <location>
        <begin position="83"/>
        <end position="154"/>
    </location>
</feature>
<dbReference type="GO" id="GO:0005524">
    <property type="term" value="F:ATP binding"/>
    <property type="evidence" value="ECO:0007669"/>
    <property type="project" value="UniProtKB-KW"/>
</dbReference>
<evidence type="ECO:0000256" key="3">
    <source>
        <dbReference type="ARBA" id="ARBA00023054"/>
    </source>
</evidence>
<dbReference type="SUPFAM" id="SSF52540">
    <property type="entry name" value="P-loop containing nucleoside triphosphate hydrolases"/>
    <property type="match status" value="1"/>
</dbReference>
<dbReference type="InterPro" id="IPR000641">
    <property type="entry name" value="CbxX/CfxQ"/>
</dbReference>
<dbReference type="Pfam" id="PF14559">
    <property type="entry name" value="TPR_19"/>
    <property type="match status" value="1"/>
</dbReference>
<feature type="compositionally biased region" description="Basic and acidic residues" evidence="5">
    <location>
        <begin position="135"/>
        <end position="154"/>
    </location>
</feature>
<dbReference type="InterPro" id="IPR011990">
    <property type="entry name" value="TPR-like_helical_dom_sf"/>
</dbReference>
<dbReference type="PROSITE" id="PS00674">
    <property type="entry name" value="AAA"/>
    <property type="match status" value="1"/>
</dbReference>
<dbReference type="InterPro" id="IPR027417">
    <property type="entry name" value="P-loop_NTPase"/>
</dbReference>
<dbReference type="InterPro" id="IPR003959">
    <property type="entry name" value="ATPase_AAA_core"/>
</dbReference>
<feature type="domain" description="AAA+ ATPase" evidence="6">
    <location>
        <begin position="198"/>
        <end position="335"/>
    </location>
</feature>
<dbReference type="InterPro" id="IPR003593">
    <property type="entry name" value="AAA+_ATPase"/>
</dbReference>
<keyword evidence="1 4" id="KW-0547">Nucleotide-binding</keyword>
<proteinExistence type="inferred from homology"/>
<evidence type="ECO:0000259" key="6">
    <source>
        <dbReference type="SMART" id="SM00382"/>
    </source>
</evidence>
<keyword evidence="3" id="KW-0175">Coiled coil</keyword>
<dbReference type="Pfam" id="PF17862">
    <property type="entry name" value="AAA_lid_3"/>
    <property type="match status" value="1"/>
</dbReference>
<dbReference type="SUPFAM" id="SSF48452">
    <property type="entry name" value="TPR-like"/>
    <property type="match status" value="1"/>
</dbReference>
<dbReference type="InterPro" id="IPR041569">
    <property type="entry name" value="AAA_lid_3"/>
</dbReference>
<dbReference type="InterPro" id="IPR003960">
    <property type="entry name" value="ATPase_AAA_CS"/>
</dbReference>
<reference evidence="7" key="1">
    <citation type="submission" date="2020-02" db="EMBL/GenBank/DDBJ databases">
        <authorList>
            <person name="Meier V. D."/>
        </authorList>
    </citation>
    <scope>NUCLEOTIDE SEQUENCE</scope>
    <source>
        <strain evidence="7">AVDCRST_MAG63</strain>
    </source>
</reference>
<dbReference type="PANTHER" id="PTHR23077">
    <property type="entry name" value="AAA-FAMILY ATPASE"/>
    <property type="match status" value="1"/>
</dbReference>
<dbReference type="Pfam" id="PF00004">
    <property type="entry name" value="AAA"/>
    <property type="match status" value="1"/>
</dbReference>
<keyword evidence="7" id="KW-0132">Cell division</keyword>
<dbReference type="SMART" id="SM00382">
    <property type="entry name" value="AAA"/>
    <property type="match status" value="1"/>
</dbReference>
<dbReference type="EMBL" id="CADCTO010000642">
    <property type="protein sequence ID" value="CAA9293826.1"/>
    <property type="molecule type" value="Genomic_DNA"/>
</dbReference>
<protein>
    <submittedName>
        <fullName evidence="7">Cell division protein FtsH</fullName>
    </submittedName>
</protein>
<comment type="similarity">
    <text evidence="4">Belongs to the AAA ATPase family.</text>
</comment>
<evidence type="ECO:0000313" key="7">
    <source>
        <dbReference type="EMBL" id="CAA9293826.1"/>
    </source>
</evidence>
<dbReference type="GO" id="GO:0051301">
    <property type="term" value="P:cell division"/>
    <property type="evidence" value="ECO:0007669"/>
    <property type="project" value="UniProtKB-KW"/>
</dbReference>
<evidence type="ECO:0000256" key="5">
    <source>
        <dbReference type="SAM" id="MobiDB-lite"/>
    </source>
</evidence>
<keyword evidence="2 4" id="KW-0067">ATP-binding</keyword>
<dbReference type="Gene3D" id="1.10.8.60">
    <property type="match status" value="1"/>
</dbReference>
<dbReference type="Gene3D" id="3.40.50.300">
    <property type="entry name" value="P-loop containing nucleotide triphosphate hydrolases"/>
    <property type="match status" value="1"/>
</dbReference>
<dbReference type="PRINTS" id="PR00819">
    <property type="entry name" value="CBXCFQXSUPER"/>
</dbReference>
<dbReference type="FunFam" id="3.40.50.300:FF:001025">
    <property type="entry name" value="ATPase family, AAA domain-containing 2B"/>
    <property type="match status" value="1"/>
</dbReference>